<keyword evidence="3" id="KW-0812">Transmembrane</keyword>
<feature type="transmembrane region" description="Helical" evidence="3">
    <location>
        <begin position="37"/>
        <end position="55"/>
    </location>
</feature>
<dbReference type="InterPro" id="IPR001940">
    <property type="entry name" value="Peptidase_S1C"/>
</dbReference>
<sequence>MTDTTEDYVFYVGIGIVLLNAIVLFTKHKHSKLSESIVNLLLINLPVWFIIISLTTIQDPSPTQDKIAIILIFISCTIVLDFIFRLIYKIIEIRKFQLLFNIFSIIFMVTASFFFFQIYSENILNSEINDSRLQLLENKFGGAKNLTCSESETAKKVKPSIVRVIGGEGEGSGFMVNDNGHILTNFHVIEFEPAPKIMFSDNTFETPVILFADKNADLAILKVEKIIPAITWGNSDNLSPTDEVLAFGFPFGSRIAGDVTVKKGSLSAKRIIKDAGGLEYLQIDSTLNPGMSEGPLITIYGDFVGINTAGTEGLGLAISSNSFKQKYLEMLASNDPLKDIKQIVFDPNKSPLDTVEAFYNYIKIRKLDKAFALLGEKFTEGMTFENWKKGYSPNIDTSLIKVENDQGKENTVKVKLGTKDLVEDEIIYKYFEGWWEVKEVEKNLKLWWPKIKEVKDPDWLWFYE</sequence>
<name>A0A1F7IAW0_9BACT</name>
<dbReference type="InterPro" id="IPR051201">
    <property type="entry name" value="Chloro_Bact_Ser_Proteases"/>
</dbReference>
<keyword evidence="2" id="KW-0378">Hydrolase</keyword>
<proteinExistence type="predicted"/>
<comment type="caution">
    <text evidence="4">The sequence shown here is derived from an EMBL/GenBank/DDBJ whole genome shotgun (WGS) entry which is preliminary data.</text>
</comment>
<feature type="transmembrane region" description="Helical" evidence="3">
    <location>
        <begin position="67"/>
        <end position="86"/>
    </location>
</feature>
<accession>A0A1F7IAW0</accession>
<protein>
    <submittedName>
        <fullName evidence="4">Uncharacterized protein</fullName>
    </submittedName>
</protein>
<evidence type="ECO:0000256" key="3">
    <source>
        <dbReference type="SAM" id="Phobius"/>
    </source>
</evidence>
<evidence type="ECO:0000313" key="5">
    <source>
        <dbReference type="Proteomes" id="UP000179270"/>
    </source>
</evidence>
<evidence type="ECO:0000256" key="1">
    <source>
        <dbReference type="ARBA" id="ARBA00022670"/>
    </source>
</evidence>
<dbReference type="EMBL" id="MGAF01000032">
    <property type="protein sequence ID" value="OGK40504.1"/>
    <property type="molecule type" value="Genomic_DNA"/>
</dbReference>
<evidence type="ECO:0000313" key="4">
    <source>
        <dbReference type="EMBL" id="OGK40504.1"/>
    </source>
</evidence>
<keyword evidence="1" id="KW-0645">Protease</keyword>
<dbReference type="PANTHER" id="PTHR43343:SF3">
    <property type="entry name" value="PROTEASE DO-LIKE 8, CHLOROPLASTIC"/>
    <property type="match status" value="1"/>
</dbReference>
<feature type="transmembrane region" description="Helical" evidence="3">
    <location>
        <begin position="98"/>
        <end position="119"/>
    </location>
</feature>
<dbReference type="STRING" id="1802055.A3A74_02845"/>
<organism evidence="4 5">
    <name type="scientific">Candidatus Roizmanbacteria bacterium RIFCSPLOWO2_01_FULL_35_13</name>
    <dbReference type="NCBI Taxonomy" id="1802055"/>
    <lineage>
        <taxon>Bacteria</taxon>
        <taxon>Candidatus Roizmaniibacteriota</taxon>
    </lineage>
</organism>
<keyword evidence="3" id="KW-1133">Transmembrane helix</keyword>
<dbReference type="SUPFAM" id="SSF50494">
    <property type="entry name" value="Trypsin-like serine proteases"/>
    <property type="match status" value="1"/>
</dbReference>
<dbReference type="AlphaFoldDB" id="A0A1F7IAW0"/>
<keyword evidence="3" id="KW-0472">Membrane</keyword>
<dbReference type="GO" id="GO:0004252">
    <property type="term" value="F:serine-type endopeptidase activity"/>
    <property type="evidence" value="ECO:0007669"/>
    <property type="project" value="InterPro"/>
</dbReference>
<dbReference type="Proteomes" id="UP000179270">
    <property type="component" value="Unassembled WGS sequence"/>
</dbReference>
<feature type="transmembrane region" description="Helical" evidence="3">
    <location>
        <begin position="6"/>
        <end position="25"/>
    </location>
</feature>
<gene>
    <name evidence="4" type="ORF">A3A74_02845</name>
</gene>
<dbReference type="Gene3D" id="2.40.10.120">
    <property type="match status" value="1"/>
</dbReference>
<dbReference type="PRINTS" id="PR00834">
    <property type="entry name" value="PROTEASES2C"/>
</dbReference>
<evidence type="ECO:0000256" key="2">
    <source>
        <dbReference type="ARBA" id="ARBA00022801"/>
    </source>
</evidence>
<dbReference type="PANTHER" id="PTHR43343">
    <property type="entry name" value="PEPTIDASE S12"/>
    <property type="match status" value="1"/>
</dbReference>
<dbReference type="InterPro" id="IPR009003">
    <property type="entry name" value="Peptidase_S1_PA"/>
</dbReference>
<dbReference type="Pfam" id="PF13365">
    <property type="entry name" value="Trypsin_2"/>
    <property type="match status" value="1"/>
</dbReference>
<reference evidence="4 5" key="1">
    <citation type="journal article" date="2016" name="Nat. Commun.">
        <title>Thousands of microbial genomes shed light on interconnected biogeochemical processes in an aquifer system.</title>
        <authorList>
            <person name="Anantharaman K."/>
            <person name="Brown C.T."/>
            <person name="Hug L.A."/>
            <person name="Sharon I."/>
            <person name="Castelle C.J."/>
            <person name="Probst A.J."/>
            <person name="Thomas B.C."/>
            <person name="Singh A."/>
            <person name="Wilkins M.J."/>
            <person name="Karaoz U."/>
            <person name="Brodie E.L."/>
            <person name="Williams K.H."/>
            <person name="Hubbard S.S."/>
            <person name="Banfield J.F."/>
        </authorList>
    </citation>
    <scope>NUCLEOTIDE SEQUENCE [LARGE SCALE GENOMIC DNA]</scope>
</reference>
<dbReference type="GO" id="GO:0006508">
    <property type="term" value="P:proteolysis"/>
    <property type="evidence" value="ECO:0007669"/>
    <property type="project" value="UniProtKB-KW"/>
</dbReference>